<dbReference type="InterPro" id="IPR008927">
    <property type="entry name" value="6-PGluconate_DH-like_C_sf"/>
</dbReference>
<evidence type="ECO:0000256" key="1">
    <source>
        <dbReference type="ARBA" id="ARBA00007598"/>
    </source>
</evidence>
<dbReference type="SUPFAM" id="SSF51735">
    <property type="entry name" value="NAD(P)-binding Rossmann-fold domains"/>
    <property type="match status" value="1"/>
</dbReference>
<protein>
    <submittedName>
        <fullName evidence="7">Uncharacterized protein</fullName>
    </submittedName>
</protein>
<name>A0AAN7TPV6_9PEZI</name>
<evidence type="ECO:0000259" key="6">
    <source>
        <dbReference type="Pfam" id="PF14833"/>
    </source>
</evidence>
<feature type="domain" description="3-hydroxyisobutyrate dehydrogenase-like NAD-binding" evidence="6">
    <location>
        <begin position="179"/>
        <end position="298"/>
    </location>
</feature>
<evidence type="ECO:0000259" key="5">
    <source>
        <dbReference type="Pfam" id="PF03446"/>
    </source>
</evidence>
<dbReference type="AlphaFoldDB" id="A0AAN7TPV6"/>
<dbReference type="Pfam" id="PF14833">
    <property type="entry name" value="NAD_binding_11"/>
    <property type="match status" value="1"/>
</dbReference>
<proteinExistence type="inferred from homology"/>
<keyword evidence="3" id="KW-0520">NAD</keyword>
<dbReference type="InterPro" id="IPR013328">
    <property type="entry name" value="6PGD_dom2"/>
</dbReference>
<keyword evidence="2" id="KW-0560">Oxidoreductase</keyword>
<feature type="active site" evidence="4">
    <location>
        <position position="185"/>
    </location>
</feature>
<sequence>MASSSSPRIAWYGLGNMGRGMVKNMIEKGNYTAPFIISNRSRARSDKLASTLPSDKTKVVDSIAEAVKEADIIFTCVGDDAAIEETIAAALKDKAAAKGKLFVDCSTVHPDTTNKLAKTISDAGAELVACPVFGAPAMADNGQLVCVLAGPKEQVDRVRPYCKGVMGRAEIDYAGQPHGAATRLKIIGNTFILNMVETLAEGHTLAEKSGLGSDNLHTFIETMFPGPYTAYSNRLRQGDYYKRPEPLFAASLARKDARHAQALAASCGVKMRAVEVADKHLEEVVQHMGDKGDIAGIYGAVRQESGLKFEN</sequence>
<dbReference type="PIRSF" id="PIRSF000103">
    <property type="entry name" value="HIBADH"/>
    <property type="match status" value="1"/>
</dbReference>
<evidence type="ECO:0000313" key="8">
    <source>
        <dbReference type="Proteomes" id="UP001310890"/>
    </source>
</evidence>
<dbReference type="GO" id="GO:0051287">
    <property type="term" value="F:NAD binding"/>
    <property type="evidence" value="ECO:0007669"/>
    <property type="project" value="InterPro"/>
</dbReference>
<evidence type="ECO:0000256" key="2">
    <source>
        <dbReference type="ARBA" id="ARBA00023002"/>
    </source>
</evidence>
<dbReference type="InterPro" id="IPR036291">
    <property type="entry name" value="NAD(P)-bd_dom_sf"/>
</dbReference>
<comment type="caution">
    <text evidence="7">The sequence shown here is derived from an EMBL/GenBank/DDBJ whole genome shotgun (WGS) entry which is preliminary data.</text>
</comment>
<feature type="domain" description="6-phosphogluconate dehydrogenase NADP-binding" evidence="5">
    <location>
        <begin position="8"/>
        <end position="162"/>
    </location>
</feature>
<dbReference type="InterPro" id="IPR029154">
    <property type="entry name" value="HIBADH-like_NADP-bd"/>
</dbReference>
<dbReference type="GO" id="GO:0050661">
    <property type="term" value="F:NADP binding"/>
    <property type="evidence" value="ECO:0007669"/>
    <property type="project" value="InterPro"/>
</dbReference>
<comment type="similarity">
    <text evidence="1">Belongs to the HIBADH-related family. NP60 subfamily.</text>
</comment>
<dbReference type="EMBL" id="JAVRRL010000002">
    <property type="protein sequence ID" value="KAK5118466.1"/>
    <property type="molecule type" value="Genomic_DNA"/>
</dbReference>
<dbReference type="InterPro" id="IPR006115">
    <property type="entry name" value="6PGDH_NADP-bd"/>
</dbReference>
<dbReference type="Gene3D" id="1.10.1040.10">
    <property type="entry name" value="N-(1-d-carboxylethyl)-l-norvaline Dehydrogenase, domain 2"/>
    <property type="match status" value="1"/>
</dbReference>
<accession>A0AAN7TPV6</accession>
<reference evidence="7" key="1">
    <citation type="submission" date="2023-08" db="EMBL/GenBank/DDBJ databases">
        <title>Black Yeasts Isolated from many extreme environments.</title>
        <authorList>
            <person name="Coleine C."/>
            <person name="Stajich J.E."/>
            <person name="Selbmann L."/>
        </authorList>
    </citation>
    <scope>NUCLEOTIDE SEQUENCE</scope>
    <source>
        <strain evidence="7">CCFEE 5401</strain>
    </source>
</reference>
<organism evidence="7 8">
    <name type="scientific">Meristemomyces frigidus</name>
    <dbReference type="NCBI Taxonomy" id="1508187"/>
    <lineage>
        <taxon>Eukaryota</taxon>
        <taxon>Fungi</taxon>
        <taxon>Dikarya</taxon>
        <taxon>Ascomycota</taxon>
        <taxon>Pezizomycotina</taxon>
        <taxon>Dothideomycetes</taxon>
        <taxon>Dothideomycetidae</taxon>
        <taxon>Mycosphaerellales</taxon>
        <taxon>Teratosphaeriaceae</taxon>
        <taxon>Meristemomyces</taxon>
    </lineage>
</organism>
<dbReference type="Pfam" id="PF03446">
    <property type="entry name" value="NAD_binding_2"/>
    <property type="match status" value="1"/>
</dbReference>
<dbReference type="InterPro" id="IPR051265">
    <property type="entry name" value="HIBADH-related_NP60_sf"/>
</dbReference>
<dbReference type="PANTHER" id="PTHR43580:SF3">
    <property type="entry name" value="6-PHOSPHOGLUCONATE DEHYDROGENASE FAMILY PROTEIN (AFU_ORTHOLOGUE AFUA_2G11600)"/>
    <property type="match status" value="1"/>
</dbReference>
<dbReference type="PANTHER" id="PTHR43580">
    <property type="entry name" value="OXIDOREDUCTASE GLYR1-RELATED"/>
    <property type="match status" value="1"/>
</dbReference>
<evidence type="ECO:0000256" key="3">
    <source>
        <dbReference type="ARBA" id="ARBA00023027"/>
    </source>
</evidence>
<dbReference type="GO" id="GO:0016491">
    <property type="term" value="F:oxidoreductase activity"/>
    <property type="evidence" value="ECO:0007669"/>
    <property type="project" value="UniProtKB-KW"/>
</dbReference>
<dbReference type="Proteomes" id="UP001310890">
    <property type="component" value="Unassembled WGS sequence"/>
</dbReference>
<gene>
    <name evidence="7" type="ORF">LTR62_002980</name>
</gene>
<dbReference type="Gene3D" id="3.40.50.720">
    <property type="entry name" value="NAD(P)-binding Rossmann-like Domain"/>
    <property type="match status" value="1"/>
</dbReference>
<dbReference type="SUPFAM" id="SSF48179">
    <property type="entry name" value="6-phosphogluconate dehydrogenase C-terminal domain-like"/>
    <property type="match status" value="1"/>
</dbReference>
<evidence type="ECO:0000256" key="4">
    <source>
        <dbReference type="PIRSR" id="PIRSR000103-1"/>
    </source>
</evidence>
<dbReference type="InterPro" id="IPR015815">
    <property type="entry name" value="HIBADH-related"/>
</dbReference>
<evidence type="ECO:0000313" key="7">
    <source>
        <dbReference type="EMBL" id="KAK5118466.1"/>
    </source>
</evidence>